<name>A0A8R7PQB8_TRIUA</name>
<reference evidence="1" key="3">
    <citation type="submission" date="2022-06" db="UniProtKB">
        <authorList>
            <consortium name="EnsemblPlants"/>
        </authorList>
    </citation>
    <scope>IDENTIFICATION</scope>
</reference>
<accession>A0A8R7PQB8</accession>
<dbReference type="Gramene" id="TuG1812G0300002003.01.T01">
    <property type="protein sequence ID" value="TuG1812G0300002003.01.T01.cds423738"/>
    <property type="gene ID" value="TuG1812G0300002003.01"/>
</dbReference>
<reference evidence="2" key="1">
    <citation type="journal article" date="2013" name="Nature">
        <title>Draft genome of the wheat A-genome progenitor Triticum urartu.</title>
        <authorList>
            <person name="Ling H.Q."/>
            <person name="Zhao S."/>
            <person name="Liu D."/>
            <person name="Wang J."/>
            <person name="Sun H."/>
            <person name="Zhang C."/>
            <person name="Fan H."/>
            <person name="Li D."/>
            <person name="Dong L."/>
            <person name="Tao Y."/>
            <person name="Gao C."/>
            <person name="Wu H."/>
            <person name="Li Y."/>
            <person name="Cui Y."/>
            <person name="Guo X."/>
            <person name="Zheng S."/>
            <person name="Wang B."/>
            <person name="Yu K."/>
            <person name="Liang Q."/>
            <person name="Yang W."/>
            <person name="Lou X."/>
            <person name="Chen J."/>
            <person name="Feng M."/>
            <person name="Jian J."/>
            <person name="Zhang X."/>
            <person name="Luo G."/>
            <person name="Jiang Y."/>
            <person name="Liu J."/>
            <person name="Wang Z."/>
            <person name="Sha Y."/>
            <person name="Zhang B."/>
            <person name="Wu H."/>
            <person name="Tang D."/>
            <person name="Shen Q."/>
            <person name="Xue P."/>
            <person name="Zou S."/>
            <person name="Wang X."/>
            <person name="Liu X."/>
            <person name="Wang F."/>
            <person name="Yang Y."/>
            <person name="An X."/>
            <person name="Dong Z."/>
            <person name="Zhang K."/>
            <person name="Zhang X."/>
            <person name="Luo M.C."/>
            <person name="Dvorak J."/>
            <person name="Tong Y."/>
            <person name="Wang J."/>
            <person name="Yang H."/>
            <person name="Li Z."/>
            <person name="Wang D."/>
            <person name="Zhang A."/>
            <person name="Wang J."/>
        </authorList>
    </citation>
    <scope>NUCLEOTIDE SEQUENCE</scope>
    <source>
        <strain evidence="2">cv. G1812</strain>
    </source>
</reference>
<dbReference type="AlphaFoldDB" id="A0A8R7PQB8"/>
<proteinExistence type="predicted"/>
<organism evidence="1 2">
    <name type="scientific">Triticum urartu</name>
    <name type="common">Red wild einkorn</name>
    <name type="synonym">Crithodium urartu</name>
    <dbReference type="NCBI Taxonomy" id="4572"/>
    <lineage>
        <taxon>Eukaryota</taxon>
        <taxon>Viridiplantae</taxon>
        <taxon>Streptophyta</taxon>
        <taxon>Embryophyta</taxon>
        <taxon>Tracheophyta</taxon>
        <taxon>Spermatophyta</taxon>
        <taxon>Magnoliopsida</taxon>
        <taxon>Liliopsida</taxon>
        <taxon>Poales</taxon>
        <taxon>Poaceae</taxon>
        <taxon>BOP clade</taxon>
        <taxon>Pooideae</taxon>
        <taxon>Triticodae</taxon>
        <taxon>Triticeae</taxon>
        <taxon>Triticinae</taxon>
        <taxon>Triticum</taxon>
    </lineage>
</organism>
<evidence type="ECO:0000313" key="2">
    <source>
        <dbReference type="Proteomes" id="UP000015106"/>
    </source>
</evidence>
<reference evidence="1" key="2">
    <citation type="submission" date="2018-03" db="EMBL/GenBank/DDBJ databases">
        <title>The Triticum urartu genome reveals the dynamic nature of wheat genome evolution.</title>
        <authorList>
            <person name="Ling H."/>
            <person name="Ma B."/>
            <person name="Shi X."/>
            <person name="Liu H."/>
            <person name="Dong L."/>
            <person name="Sun H."/>
            <person name="Cao Y."/>
            <person name="Gao Q."/>
            <person name="Zheng S."/>
            <person name="Li Y."/>
            <person name="Yu Y."/>
            <person name="Du H."/>
            <person name="Qi M."/>
            <person name="Li Y."/>
            <person name="Yu H."/>
            <person name="Cui Y."/>
            <person name="Wang N."/>
            <person name="Chen C."/>
            <person name="Wu H."/>
            <person name="Zhao Y."/>
            <person name="Zhang J."/>
            <person name="Li Y."/>
            <person name="Zhou W."/>
            <person name="Zhang B."/>
            <person name="Hu W."/>
            <person name="Eijk M."/>
            <person name="Tang J."/>
            <person name="Witsenboer H."/>
            <person name="Zhao S."/>
            <person name="Li Z."/>
            <person name="Zhang A."/>
            <person name="Wang D."/>
            <person name="Liang C."/>
        </authorList>
    </citation>
    <scope>NUCLEOTIDE SEQUENCE [LARGE SCALE GENOMIC DNA]</scope>
    <source>
        <strain evidence="1">cv. G1812</strain>
    </source>
</reference>
<keyword evidence="2" id="KW-1185">Reference proteome</keyword>
<protein>
    <submittedName>
        <fullName evidence="1">Uncharacterized protein</fullName>
    </submittedName>
</protein>
<dbReference type="Proteomes" id="UP000015106">
    <property type="component" value="Chromosome 3"/>
</dbReference>
<evidence type="ECO:0000313" key="1">
    <source>
        <dbReference type="EnsemblPlants" id="TuG1812G0300002003.01.T01.cds423738"/>
    </source>
</evidence>
<dbReference type="EnsemblPlants" id="TuG1812G0300002003.01.T01">
    <property type="protein sequence ID" value="TuG1812G0300002003.01.T01.cds423738"/>
    <property type="gene ID" value="TuG1812G0300002003.01"/>
</dbReference>
<sequence>MEKIRIPTKDLLDAMMQQLGLPNAVYSTQKAKTVGLDAVIHYPSKYQLDNRLPRKSISICVYGKLKEVEDRPATKALK</sequence>